<dbReference type="InterPro" id="IPR009057">
    <property type="entry name" value="Homeodomain-like_sf"/>
</dbReference>
<feature type="compositionally biased region" description="Polar residues" evidence="7">
    <location>
        <begin position="374"/>
        <end position="392"/>
    </location>
</feature>
<evidence type="ECO:0000313" key="10">
    <source>
        <dbReference type="EMBL" id="CAD9677976.1"/>
    </source>
</evidence>
<feature type="region of interest" description="Disordered" evidence="7">
    <location>
        <begin position="374"/>
        <end position="431"/>
    </location>
</feature>
<dbReference type="PROSITE" id="PS50090">
    <property type="entry name" value="MYB_LIKE"/>
    <property type="match status" value="3"/>
</dbReference>
<dbReference type="EMBL" id="HBHK01009640">
    <property type="protein sequence ID" value="CAD9677976.1"/>
    <property type="molecule type" value="Transcribed_RNA"/>
</dbReference>
<dbReference type="CDD" id="cd00167">
    <property type="entry name" value="SANT"/>
    <property type="match status" value="3"/>
</dbReference>
<dbReference type="PANTHER" id="PTHR46621">
    <property type="entry name" value="SNRNA-ACTIVATING PROTEIN COMPLEX SUBUNIT 4"/>
    <property type="match status" value="1"/>
</dbReference>
<feature type="region of interest" description="Disordered" evidence="7">
    <location>
        <begin position="81"/>
        <end position="100"/>
    </location>
</feature>
<feature type="domain" description="HTH myb-type" evidence="9">
    <location>
        <begin position="532"/>
        <end position="577"/>
    </location>
</feature>
<evidence type="ECO:0000256" key="7">
    <source>
        <dbReference type="SAM" id="MobiDB-lite"/>
    </source>
</evidence>
<dbReference type="GO" id="GO:0042795">
    <property type="term" value="P:snRNA transcription by RNA polymerase II"/>
    <property type="evidence" value="ECO:0007669"/>
    <property type="project" value="TreeGrafter"/>
</dbReference>
<feature type="domain" description="Myb-like" evidence="8">
    <location>
        <begin position="526"/>
        <end position="577"/>
    </location>
</feature>
<dbReference type="AlphaFoldDB" id="A0A7S2RQP0"/>
<gene>
    <name evidence="10" type="ORF">QSP1433_LOCUS5996</name>
</gene>
<dbReference type="InterPro" id="IPR017930">
    <property type="entry name" value="Myb_dom"/>
</dbReference>
<evidence type="ECO:0000256" key="2">
    <source>
        <dbReference type="ARBA" id="ARBA00023015"/>
    </source>
</evidence>
<keyword evidence="5" id="KW-0539">Nucleus</keyword>
<keyword evidence="2" id="KW-0805">Transcription regulation</keyword>
<dbReference type="GO" id="GO:0000978">
    <property type="term" value="F:RNA polymerase II cis-regulatory region sequence-specific DNA binding"/>
    <property type="evidence" value="ECO:0007669"/>
    <property type="project" value="TreeGrafter"/>
</dbReference>
<dbReference type="Gene3D" id="1.10.10.60">
    <property type="entry name" value="Homeodomain-like"/>
    <property type="match status" value="3"/>
</dbReference>
<proteinExistence type="predicted"/>
<dbReference type="InterPro" id="IPR051575">
    <property type="entry name" value="Myb-like_DNA-bd"/>
</dbReference>
<dbReference type="SUPFAM" id="SSF46689">
    <property type="entry name" value="Homeodomain-like"/>
    <property type="match status" value="2"/>
</dbReference>
<keyword evidence="1" id="KW-0677">Repeat</keyword>
<feature type="domain" description="Myb-like" evidence="8">
    <location>
        <begin position="629"/>
        <end position="679"/>
    </location>
</feature>
<organism evidence="10">
    <name type="scientific">Mucochytrium quahogii</name>
    <dbReference type="NCBI Taxonomy" id="96639"/>
    <lineage>
        <taxon>Eukaryota</taxon>
        <taxon>Sar</taxon>
        <taxon>Stramenopiles</taxon>
        <taxon>Bigyra</taxon>
        <taxon>Labyrinthulomycetes</taxon>
        <taxon>Thraustochytrida</taxon>
        <taxon>Thraustochytriidae</taxon>
        <taxon>Mucochytrium</taxon>
    </lineage>
</organism>
<dbReference type="GO" id="GO:0042796">
    <property type="term" value="P:snRNA transcription by RNA polymerase III"/>
    <property type="evidence" value="ECO:0007669"/>
    <property type="project" value="TreeGrafter"/>
</dbReference>
<dbReference type="GO" id="GO:0019185">
    <property type="term" value="C:snRNA-activating protein complex"/>
    <property type="evidence" value="ECO:0007669"/>
    <property type="project" value="TreeGrafter"/>
</dbReference>
<keyword evidence="4" id="KW-0804">Transcription</keyword>
<dbReference type="FunFam" id="1.10.10.60:FF:000010">
    <property type="entry name" value="Transcriptional activator Myb isoform A"/>
    <property type="match status" value="1"/>
</dbReference>
<evidence type="ECO:0000256" key="1">
    <source>
        <dbReference type="ARBA" id="ARBA00022737"/>
    </source>
</evidence>
<evidence type="ECO:0000259" key="8">
    <source>
        <dbReference type="PROSITE" id="PS50090"/>
    </source>
</evidence>
<reference evidence="10" key="1">
    <citation type="submission" date="2021-01" db="EMBL/GenBank/DDBJ databases">
        <authorList>
            <person name="Corre E."/>
            <person name="Pelletier E."/>
            <person name="Niang G."/>
            <person name="Scheremetjew M."/>
            <person name="Finn R."/>
            <person name="Kale V."/>
            <person name="Holt S."/>
            <person name="Cochrane G."/>
            <person name="Meng A."/>
            <person name="Brown T."/>
            <person name="Cohen L."/>
        </authorList>
    </citation>
    <scope>NUCLEOTIDE SEQUENCE</scope>
    <source>
        <strain evidence="10">NY070348D</strain>
    </source>
</reference>
<dbReference type="SMART" id="SM00717">
    <property type="entry name" value="SANT"/>
    <property type="match status" value="3"/>
</dbReference>
<feature type="domain" description="Myb-like" evidence="8">
    <location>
        <begin position="578"/>
        <end position="628"/>
    </location>
</feature>
<feature type="domain" description="HTH myb-type" evidence="9">
    <location>
        <begin position="633"/>
        <end position="683"/>
    </location>
</feature>
<keyword evidence="6" id="KW-0175">Coiled coil</keyword>
<dbReference type="Pfam" id="PF13921">
    <property type="entry name" value="Myb_DNA-bind_6"/>
    <property type="match status" value="1"/>
</dbReference>
<evidence type="ECO:0000256" key="4">
    <source>
        <dbReference type="ARBA" id="ARBA00023163"/>
    </source>
</evidence>
<evidence type="ECO:0000256" key="3">
    <source>
        <dbReference type="ARBA" id="ARBA00023125"/>
    </source>
</evidence>
<dbReference type="GO" id="GO:0001006">
    <property type="term" value="F:RNA polymerase III type 3 promoter sequence-specific DNA binding"/>
    <property type="evidence" value="ECO:0007669"/>
    <property type="project" value="TreeGrafter"/>
</dbReference>
<feature type="coiled-coil region" evidence="6">
    <location>
        <begin position="7"/>
        <end position="41"/>
    </location>
</feature>
<sequence length="695" mass="75225">MANRHLLEQMELEQEKLRVELEKKENLLNSMREQVAMESKANGLGGSVNLLEAQVASAVADQNVEELTKSFQRLQSDNDMRNGANAVTRTGMGGEELSGGTESMSRLLRTASSLSKPGGKVPATYKALLKELVLHNDAGVKAAIELSAVDGGTHLRAYLKQVLLEQFSRQQAIQKDEFELQRQLIAEQQSGGAMGGASEKHKQKLERKMSRTMEKAAAMSKKMQRLGVTQSMAADLAALPQGARTDTLLSQFNSPGGGPGKPATADVQQLQSFLLQQQQLQQQYGGGATPDMFLGNAAKFRTATAPPPVPQLQMGRGEANPEGLNALQTFILQSQLQNNNSFGSEGLQSPYSLGGLNYGTSMQMPLNLGTTMNKPNSSAGSVSGTVHFNQLSGGDLGSKRSRPESMNRLTSFRDQNRSRMGASSRNLHGAVMPEDGTAAGGMSLELQMQLLAAGASALKGLGGGQNIQGLSNSTAPGAEGGTFGAPSVLNKTANGGASDAAVSRPKIPSIRPDIAINTREYIKSGKNSAAPRRWSEEEDALLRDAVIRHKEKNWKAIAEEVPGRNHVQCLQRWRKALDPAVVKGHWTPDEDTKLLLLVAENPKNWGHVAKGIPGRTAKQCRERYHNHLDPSIRKGGWTEEEDATIVKQQKLLGNKWAEISKFLPGRTENSVKIRWKSIQRHSVTGKNKKENTGEE</sequence>
<keyword evidence="3" id="KW-0238">DNA-binding</keyword>
<dbReference type="InterPro" id="IPR001005">
    <property type="entry name" value="SANT/Myb"/>
</dbReference>
<protein>
    <submittedName>
        <fullName evidence="10">Uncharacterized protein</fullName>
    </submittedName>
</protein>
<dbReference type="PANTHER" id="PTHR46621:SF1">
    <property type="entry name" value="SNRNA-ACTIVATING PROTEIN COMPLEX SUBUNIT 4"/>
    <property type="match status" value="1"/>
</dbReference>
<dbReference type="Pfam" id="PF00249">
    <property type="entry name" value="Myb_DNA-binding"/>
    <property type="match status" value="1"/>
</dbReference>
<feature type="domain" description="HTH myb-type" evidence="9">
    <location>
        <begin position="578"/>
        <end position="632"/>
    </location>
</feature>
<name>A0A7S2RQP0_9STRA</name>
<evidence type="ECO:0000256" key="5">
    <source>
        <dbReference type="ARBA" id="ARBA00023242"/>
    </source>
</evidence>
<accession>A0A7S2RQP0</accession>
<evidence type="ECO:0000259" key="9">
    <source>
        <dbReference type="PROSITE" id="PS51294"/>
    </source>
</evidence>
<evidence type="ECO:0000256" key="6">
    <source>
        <dbReference type="SAM" id="Coils"/>
    </source>
</evidence>
<dbReference type="PROSITE" id="PS51294">
    <property type="entry name" value="HTH_MYB"/>
    <property type="match status" value="3"/>
</dbReference>